<dbReference type="Proteomes" id="UP000823635">
    <property type="component" value="Unassembled WGS sequence"/>
</dbReference>
<dbReference type="PROSITE" id="PS50146">
    <property type="entry name" value="DAGK"/>
    <property type="match status" value="1"/>
</dbReference>
<dbReference type="InterPro" id="IPR016064">
    <property type="entry name" value="NAD/diacylglycerol_kinase_sf"/>
</dbReference>
<dbReference type="SUPFAM" id="SSF111331">
    <property type="entry name" value="NAD kinase/diacylglycerol kinase-like"/>
    <property type="match status" value="1"/>
</dbReference>
<reference evidence="13" key="2">
    <citation type="journal article" date="2021" name="PeerJ">
        <title>Extensive microbial diversity within the chicken gut microbiome revealed by metagenomics and culture.</title>
        <authorList>
            <person name="Gilroy R."/>
            <person name="Ravi A."/>
            <person name="Getino M."/>
            <person name="Pursley I."/>
            <person name="Horton D.L."/>
            <person name="Alikhan N.F."/>
            <person name="Baker D."/>
            <person name="Gharbi K."/>
            <person name="Hall N."/>
            <person name="Watson M."/>
            <person name="Adriaenssens E.M."/>
            <person name="Foster-Nyarko E."/>
            <person name="Jarju S."/>
            <person name="Secka A."/>
            <person name="Antonio M."/>
            <person name="Oren A."/>
            <person name="Chaudhuri R.R."/>
            <person name="La Ragione R."/>
            <person name="Hildebrand F."/>
            <person name="Pallen M.J."/>
        </authorList>
    </citation>
    <scope>NUCLEOTIDE SEQUENCE</scope>
    <source>
        <strain evidence="13">15467</strain>
    </source>
</reference>
<dbReference type="NCBIfam" id="TIGR00147">
    <property type="entry name" value="YegS/Rv2252/BmrU family lipid kinase"/>
    <property type="match status" value="1"/>
</dbReference>
<dbReference type="AlphaFoldDB" id="A0A9D9DK06"/>
<sequence>MKRIAFIVNPISGVSDKSLIINHLYSVFSREDGYDALFHKTECSGDAYATALKFSNEGYDIVAAVGGDGTVNEVARGLVGSNTKLGIIPVGSGNGLARHLRIPVSYQKAAEIIRHEQVQRIDAGKINDQIFFCTAGLGFEAVIGDRFNNAPTRGLITYMEFCAKEYVKYKPEIYDIEIAGNRYRYKAFLITLANSSQWGNNAFIAPDANISDGMIDVVVWKRAPIVSMPLLTAGLFLKTIRYSEFIDRFRCKELRIMRASDGLIQFDGESRMMGSQISVSVLPHVVNAIVPCLSGGEMLL</sequence>
<evidence type="ECO:0000256" key="6">
    <source>
        <dbReference type="ARBA" id="ARBA00022777"/>
    </source>
</evidence>
<keyword evidence="2" id="KW-0444">Lipid biosynthesis</keyword>
<dbReference type="GO" id="GO:0005886">
    <property type="term" value="C:plasma membrane"/>
    <property type="evidence" value="ECO:0007669"/>
    <property type="project" value="TreeGrafter"/>
</dbReference>
<evidence type="ECO:0000256" key="1">
    <source>
        <dbReference type="ARBA" id="ARBA00001946"/>
    </source>
</evidence>
<dbReference type="Pfam" id="PF00781">
    <property type="entry name" value="DAGK_cat"/>
    <property type="match status" value="1"/>
</dbReference>
<dbReference type="Gene3D" id="2.60.200.40">
    <property type="match status" value="1"/>
</dbReference>
<evidence type="ECO:0000256" key="7">
    <source>
        <dbReference type="ARBA" id="ARBA00022840"/>
    </source>
</evidence>
<evidence type="ECO:0000256" key="2">
    <source>
        <dbReference type="ARBA" id="ARBA00022516"/>
    </source>
</evidence>
<keyword evidence="5" id="KW-0547">Nucleotide-binding</keyword>
<keyword evidence="9" id="KW-0443">Lipid metabolism</keyword>
<evidence type="ECO:0000256" key="10">
    <source>
        <dbReference type="ARBA" id="ARBA00023209"/>
    </source>
</evidence>
<gene>
    <name evidence="13" type="ORF">IAC68_00175</name>
</gene>
<accession>A0A9D9DK06</accession>
<dbReference type="InterPro" id="IPR045540">
    <property type="entry name" value="YegS/DAGK_C"/>
</dbReference>
<dbReference type="GO" id="GO:0046872">
    <property type="term" value="F:metal ion binding"/>
    <property type="evidence" value="ECO:0007669"/>
    <property type="project" value="UniProtKB-KW"/>
</dbReference>
<dbReference type="InterPro" id="IPR050187">
    <property type="entry name" value="Lipid_Phosphate_FormReg"/>
</dbReference>
<dbReference type="GO" id="GO:0005524">
    <property type="term" value="F:ATP binding"/>
    <property type="evidence" value="ECO:0007669"/>
    <property type="project" value="UniProtKB-KW"/>
</dbReference>
<keyword evidence="7" id="KW-0067">ATP-binding</keyword>
<dbReference type="EMBL" id="JADINB010000005">
    <property type="protein sequence ID" value="MBO8428337.1"/>
    <property type="molecule type" value="Genomic_DNA"/>
</dbReference>
<dbReference type="SMART" id="SM00046">
    <property type="entry name" value="DAGKc"/>
    <property type="match status" value="1"/>
</dbReference>
<evidence type="ECO:0000313" key="13">
    <source>
        <dbReference type="EMBL" id="MBO8428337.1"/>
    </source>
</evidence>
<evidence type="ECO:0000256" key="11">
    <source>
        <dbReference type="ARBA" id="ARBA00023264"/>
    </source>
</evidence>
<evidence type="ECO:0000313" key="14">
    <source>
        <dbReference type="Proteomes" id="UP000823635"/>
    </source>
</evidence>
<dbReference type="GO" id="GO:0016301">
    <property type="term" value="F:kinase activity"/>
    <property type="evidence" value="ECO:0007669"/>
    <property type="project" value="UniProtKB-KW"/>
</dbReference>
<keyword evidence="3" id="KW-0808">Transferase</keyword>
<evidence type="ECO:0000256" key="5">
    <source>
        <dbReference type="ARBA" id="ARBA00022741"/>
    </source>
</evidence>
<evidence type="ECO:0000256" key="4">
    <source>
        <dbReference type="ARBA" id="ARBA00022723"/>
    </source>
</evidence>
<keyword evidence="4" id="KW-0479">Metal-binding</keyword>
<evidence type="ECO:0000256" key="8">
    <source>
        <dbReference type="ARBA" id="ARBA00022842"/>
    </source>
</evidence>
<evidence type="ECO:0000256" key="3">
    <source>
        <dbReference type="ARBA" id="ARBA00022679"/>
    </source>
</evidence>
<evidence type="ECO:0000259" key="12">
    <source>
        <dbReference type="PROSITE" id="PS50146"/>
    </source>
</evidence>
<feature type="domain" description="DAGKc" evidence="12">
    <location>
        <begin position="1"/>
        <end position="130"/>
    </location>
</feature>
<protein>
    <submittedName>
        <fullName evidence="13">YegS/Rv2252/BmrU family lipid kinase</fullName>
    </submittedName>
</protein>
<proteinExistence type="predicted"/>
<dbReference type="PANTHER" id="PTHR12358:SF106">
    <property type="entry name" value="LIPID KINASE YEGS"/>
    <property type="match status" value="1"/>
</dbReference>
<dbReference type="InterPro" id="IPR001206">
    <property type="entry name" value="Diacylglycerol_kinase_cat_dom"/>
</dbReference>
<organism evidence="13 14">
    <name type="scientific">Candidatus Egerieousia excrementavium</name>
    <dbReference type="NCBI Taxonomy" id="2840778"/>
    <lineage>
        <taxon>Bacteria</taxon>
        <taxon>Pseudomonadati</taxon>
        <taxon>Bacteroidota</taxon>
        <taxon>Bacteroidia</taxon>
        <taxon>Bacteroidales</taxon>
        <taxon>Candidatus Egerieousia</taxon>
    </lineage>
</organism>
<dbReference type="InterPro" id="IPR017438">
    <property type="entry name" value="ATP-NAD_kinase_N"/>
</dbReference>
<keyword evidence="6 13" id="KW-0418">Kinase</keyword>
<evidence type="ECO:0000256" key="9">
    <source>
        <dbReference type="ARBA" id="ARBA00023098"/>
    </source>
</evidence>
<comment type="cofactor">
    <cofactor evidence="1">
        <name>Mg(2+)</name>
        <dbReference type="ChEBI" id="CHEBI:18420"/>
    </cofactor>
</comment>
<keyword evidence="11" id="KW-1208">Phospholipid metabolism</keyword>
<dbReference type="Pfam" id="PF19279">
    <property type="entry name" value="YegS_C"/>
    <property type="match status" value="1"/>
</dbReference>
<dbReference type="GO" id="GO:0008654">
    <property type="term" value="P:phospholipid biosynthetic process"/>
    <property type="evidence" value="ECO:0007669"/>
    <property type="project" value="UniProtKB-KW"/>
</dbReference>
<dbReference type="PANTHER" id="PTHR12358">
    <property type="entry name" value="SPHINGOSINE KINASE"/>
    <property type="match status" value="1"/>
</dbReference>
<reference evidence="13" key="1">
    <citation type="submission" date="2020-10" db="EMBL/GenBank/DDBJ databases">
        <authorList>
            <person name="Gilroy R."/>
        </authorList>
    </citation>
    <scope>NUCLEOTIDE SEQUENCE</scope>
    <source>
        <strain evidence="13">15467</strain>
    </source>
</reference>
<keyword evidence="8" id="KW-0460">Magnesium</keyword>
<keyword evidence="10" id="KW-0594">Phospholipid biosynthesis</keyword>
<name>A0A9D9DK06_9BACT</name>
<dbReference type="Gene3D" id="3.40.50.10330">
    <property type="entry name" value="Probable inorganic polyphosphate/atp-NAD kinase, domain 1"/>
    <property type="match status" value="1"/>
</dbReference>
<dbReference type="InterPro" id="IPR005218">
    <property type="entry name" value="Diacylglycerol/lipid_kinase"/>
</dbReference>
<comment type="caution">
    <text evidence="13">The sequence shown here is derived from an EMBL/GenBank/DDBJ whole genome shotgun (WGS) entry which is preliminary data.</text>
</comment>